<dbReference type="eggNOG" id="COG0110">
    <property type="taxonomic scope" value="Bacteria"/>
</dbReference>
<dbReference type="CDD" id="cd03360">
    <property type="entry name" value="LbH_AT_putative"/>
    <property type="match status" value="1"/>
</dbReference>
<dbReference type="AlphaFoldDB" id="A0LW97"/>
<evidence type="ECO:0000313" key="6">
    <source>
        <dbReference type="Proteomes" id="UP000008221"/>
    </source>
</evidence>
<dbReference type="InterPro" id="IPR050179">
    <property type="entry name" value="Trans_hexapeptide_repeat"/>
</dbReference>
<dbReference type="SUPFAM" id="SSF51161">
    <property type="entry name" value="Trimeric LpxA-like enzymes"/>
    <property type="match status" value="1"/>
</dbReference>
<dbReference type="Proteomes" id="UP000008221">
    <property type="component" value="Chromosome"/>
</dbReference>
<dbReference type="HOGENOM" id="CLU_081811_1_2_11"/>
<keyword evidence="6" id="KW-1185">Reference proteome</keyword>
<dbReference type="OrthoDB" id="3697257at2"/>
<dbReference type="Gene3D" id="3.40.50.20">
    <property type="match status" value="1"/>
</dbReference>
<proteinExistence type="predicted"/>
<feature type="site" description="Increases basicity of active site His" evidence="3">
    <location>
        <position position="144"/>
    </location>
</feature>
<accession>A0LW97</accession>
<dbReference type="InterPro" id="IPR018357">
    <property type="entry name" value="Hexapep_transf_CS"/>
</dbReference>
<evidence type="ECO:0000256" key="1">
    <source>
        <dbReference type="ARBA" id="ARBA00022679"/>
    </source>
</evidence>
<dbReference type="Gene3D" id="2.160.10.10">
    <property type="entry name" value="Hexapeptide repeat proteins"/>
    <property type="match status" value="1"/>
</dbReference>
<organism evidence="5 6">
    <name type="scientific">Acidothermus cellulolyticus (strain ATCC 43068 / DSM 8971 / 11B)</name>
    <dbReference type="NCBI Taxonomy" id="351607"/>
    <lineage>
        <taxon>Bacteria</taxon>
        <taxon>Bacillati</taxon>
        <taxon>Actinomycetota</taxon>
        <taxon>Actinomycetes</taxon>
        <taxon>Acidothermales</taxon>
        <taxon>Acidothermaceae</taxon>
        <taxon>Acidothermus</taxon>
    </lineage>
</organism>
<reference evidence="5 6" key="1">
    <citation type="journal article" date="2009" name="Genome Res.">
        <title>Complete genome of the cellulolytic thermophile Acidothermus cellulolyticus 11B provides insights into its ecophysiological and evolutionary adaptations.</title>
        <authorList>
            <person name="Barabote R.D."/>
            <person name="Xie G."/>
            <person name="Leu D.H."/>
            <person name="Normand P."/>
            <person name="Necsulea A."/>
            <person name="Daubin V."/>
            <person name="Medigue C."/>
            <person name="Adney W.S."/>
            <person name="Xu X.C."/>
            <person name="Lapidus A."/>
            <person name="Parales R.E."/>
            <person name="Detter C."/>
            <person name="Pujic P."/>
            <person name="Bruce D."/>
            <person name="Lavire C."/>
            <person name="Challacombe J.F."/>
            <person name="Brettin T.S."/>
            <person name="Berry A.M."/>
        </authorList>
    </citation>
    <scope>NUCLEOTIDE SEQUENCE [LARGE SCALE GENOMIC DNA]</scope>
    <source>
        <strain evidence="6">ATCC 43068 / DSM 8971 / 11B</strain>
    </source>
</reference>
<dbReference type="EMBL" id="CP000481">
    <property type="protein sequence ID" value="ABK53707.1"/>
    <property type="molecule type" value="Genomic_DNA"/>
</dbReference>
<dbReference type="RefSeq" id="WP_011720770.1">
    <property type="nucleotide sequence ID" value="NC_008578.1"/>
</dbReference>
<dbReference type="eggNOG" id="COG1086">
    <property type="taxonomic scope" value="Bacteria"/>
</dbReference>
<evidence type="ECO:0000256" key="2">
    <source>
        <dbReference type="ARBA" id="ARBA00022737"/>
    </source>
</evidence>
<dbReference type="PANTHER" id="PTHR43300:SF7">
    <property type="entry name" value="UDP-N-ACETYLBACILLOSAMINE N-ACETYLTRANSFERASE"/>
    <property type="match status" value="1"/>
</dbReference>
<feature type="active site" description="Proton acceptor" evidence="3">
    <location>
        <position position="143"/>
    </location>
</feature>
<dbReference type="PANTHER" id="PTHR43300">
    <property type="entry name" value="ACETYLTRANSFERASE"/>
    <property type="match status" value="1"/>
</dbReference>
<gene>
    <name evidence="5" type="ordered locus">Acel_1935</name>
</gene>
<evidence type="ECO:0000313" key="5">
    <source>
        <dbReference type="EMBL" id="ABK53707.1"/>
    </source>
</evidence>
<dbReference type="STRING" id="351607.Acel_1935"/>
<keyword evidence="2" id="KW-0677">Repeat</keyword>
<evidence type="ECO:0000256" key="4">
    <source>
        <dbReference type="PIRSR" id="PIRSR620019-2"/>
    </source>
</evidence>
<protein>
    <submittedName>
        <fullName evidence="5">Acetyltransferase (The isoleucine patch superfamily)</fullName>
    </submittedName>
</protein>
<dbReference type="InParanoid" id="A0LW97"/>
<name>A0LW97_ACIC1</name>
<dbReference type="InterPro" id="IPR011004">
    <property type="entry name" value="Trimer_LpxA-like_sf"/>
</dbReference>
<dbReference type="NCBIfam" id="TIGR03570">
    <property type="entry name" value="NeuD_NnaD"/>
    <property type="match status" value="1"/>
</dbReference>
<dbReference type="PROSITE" id="PS00101">
    <property type="entry name" value="HEXAPEP_TRANSFERASES"/>
    <property type="match status" value="1"/>
</dbReference>
<evidence type="ECO:0000256" key="3">
    <source>
        <dbReference type="PIRSR" id="PIRSR620019-1"/>
    </source>
</evidence>
<dbReference type="KEGG" id="ace:Acel_1935"/>
<dbReference type="InterPro" id="IPR020019">
    <property type="entry name" value="AcTrfase_PglD-like"/>
</dbReference>
<dbReference type="GO" id="GO:0016740">
    <property type="term" value="F:transferase activity"/>
    <property type="evidence" value="ECO:0007669"/>
    <property type="project" value="UniProtKB-KW"/>
</dbReference>
<keyword evidence="1 5" id="KW-0808">Transferase</keyword>
<feature type="binding site" evidence="4">
    <location>
        <position position="73"/>
    </location>
    <ligand>
        <name>substrate</name>
    </ligand>
</feature>
<sequence>MTRPLVIAGSGGLAREAVQAVHAVNAERATWQLLGFLDDDATRHGTVIDGVPVLGPITADSIPETAQVLLATGRPSDFSSRYRLARRLSLPAERYATVVHPSACLAADTVLGAGCLVLAGVVATAAVRLGAHVAVMPRAVFTHDDVVADFATICAGATFGGSVQIDTGAYVGAGALVRENLRIGAWALVGMGSVVTVDVPAGEIWYGTPARRAGFTTPLGVELVRTG</sequence>